<dbReference type="PANTHER" id="PTHR43802:SF1">
    <property type="entry name" value="IP11341P-RELATED"/>
    <property type="match status" value="1"/>
</dbReference>
<comment type="similarity">
    <text evidence="1">Belongs to the enoyl-CoA hydratase/isomerase family.</text>
</comment>
<dbReference type="AlphaFoldDB" id="B9TGX6"/>
<protein>
    <recommendedName>
        <fullName evidence="2">Enoyl-CoA hydratase/isomerase domain-containing protein</fullName>
    </recommendedName>
</protein>
<evidence type="ECO:0000259" key="2">
    <source>
        <dbReference type="Pfam" id="PF16113"/>
    </source>
</evidence>
<dbReference type="PANTHER" id="PTHR43802">
    <property type="entry name" value="ENOYL-COA HYDRATASE"/>
    <property type="match status" value="1"/>
</dbReference>
<name>B9TGX6_RICCO</name>
<evidence type="ECO:0000256" key="1">
    <source>
        <dbReference type="ARBA" id="ARBA00005254"/>
    </source>
</evidence>
<dbReference type="InterPro" id="IPR045004">
    <property type="entry name" value="ECH_dom"/>
</dbReference>
<dbReference type="SUPFAM" id="SSF52096">
    <property type="entry name" value="ClpP/crotonase"/>
    <property type="match status" value="1"/>
</dbReference>
<reference evidence="4" key="1">
    <citation type="journal article" date="2010" name="Nat. Biotechnol.">
        <title>Draft genome sequence of the oilseed species Ricinus communis.</title>
        <authorList>
            <person name="Chan A.P."/>
            <person name="Crabtree J."/>
            <person name="Zhao Q."/>
            <person name="Lorenzi H."/>
            <person name="Orvis J."/>
            <person name="Puiu D."/>
            <person name="Melake-Berhan A."/>
            <person name="Jones K.M."/>
            <person name="Redman J."/>
            <person name="Chen G."/>
            <person name="Cahoon E.B."/>
            <person name="Gedil M."/>
            <person name="Stanke M."/>
            <person name="Haas B.J."/>
            <person name="Wortman J.R."/>
            <person name="Fraser-Liggett C.M."/>
            <person name="Ravel J."/>
            <person name="Rabinowicz P.D."/>
        </authorList>
    </citation>
    <scope>NUCLEOTIDE SEQUENCE [LARGE SCALE GENOMIC DNA]</scope>
    <source>
        <strain evidence="4">cv. Hale</strain>
    </source>
</reference>
<dbReference type="Gene3D" id="3.90.226.10">
    <property type="entry name" value="2-enoyl-CoA Hydratase, Chain A, domain 1"/>
    <property type="match status" value="1"/>
</dbReference>
<organism evidence="3 4">
    <name type="scientific">Ricinus communis</name>
    <name type="common">Castor bean</name>
    <dbReference type="NCBI Taxonomy" id="3988"/>
    <lineage>
        <taxon>Eukaryota</taxon>
        <taxon>Viridiplantae</taxon>
        <taxon>Streptophyta</taxon>
        <taxon>Embryophyta</taxon>
        <taxon>Tracheophyta</taxon>
        <taxon>Spermatophyta</taxon>
        <taxon>Magnoliopsida</taxon>
        <taxon>eudicotyledons</taxon>
        <taxon>Gunneridae</taxon>
        <taxon>Pentapetalae</taxon>
        <taxon>rosids</taxon>
        <taxon>fabids</taxon>
        <taxon>Malpighiales</taxon>
        <taxon>Euphorbiaceae</taxon>
        <taxon>Acalyphoideae</taxon>
        <taxon>Acalypheae</taxon>
        <taxon>Ricinus</taxon>
    </lineage>
</organism>
<dbReference type="CDD" id="cd06558">
    <property type="entry name" value="crotonase-like"/>
    <property type="match status" value="1"/>
</dbReference>
<keyword evidence="4" id="KW-1185">Reference proteome</keyword>
<proteinExistence type="inferred from homology"/>
<sequence>MTAPVLVECRANGIAIVTLNRPDNLNALTEEMVQLLRDTFTQLDRNPDCRVIVLNANGRAFSAGYDLKTADPDRNTMQLLAGQALFG</sequence>
<dbReference type="Pfam" id="PF16113">
    <property type="entry name" value="ECH_2"/>
    <property type="match status" value="1"/>
</dbReference>
<accession>B9TGX6</accession>
<feature type="non-terminal residue" evidence="3">
    <location>
        <position position="87"/>
    </location>
</feature>
<evidence type="ECO:0000313" key="3">
    <source>
        <dbReference type="EMBL" id="EEF24889.1"/>
    </source>
</evidence>
<dbReference type="Proteomes" id="UP000008311">
    <property type="component" value="Unassembled WGS sequence"/>
</dbReference>
<gene>
    <name evidence="3" type="ORF">RCOM_1809500</name>
</gene>
<dbReference type="InterPro" id="IPR029045">
    <property type="entry name" value="ClpP/crotonase-like_dom_sf"/>
</dbReference>
<evidence type="ECO:0000313" key="4">
    <source>
        <dbReference type="Proteomes" id="UP000008311"/>
    </source>
</evidence>
<dbReference type="STRING" id="3988.B9TGX6"/>
<dbReference type="EMBL" id="EQ981053">
    <property type="protein sequence ID" value="EEF24889.1"/>
    <property type="molecule type" value="Genomic_DNA"/>
</dbReference>
<feature type="domain" description="Enoyl-CoA hydratase/isomerase" evidence="2">
    <location>
        <begin position="15"/>
        <end position="72"/>
    </location>
</feature>
<dbReference type="InParanoid" id="B9TGX6"/>